<dbReference type="InterPro" id="IPR050097">
    <property type="entry name" value="Ferredoxin-NADP_redctase_2"/>
</dbReference>
<evidence type="ECO:0000256" key="4">
    <source>
        <dbReference type="ARBA" id="ARBA00023002"/>
    </source>
</evidence>
<dbReference type="GO" id="GO:0016491">
    <property type="term" value="F:oxidoreductase activity"/>
    <property type="evidence" value="ECO:0007669"/>
    <property type="project" value="UniProtKB-KW"/>
</dbReference>
<dbReference type="Proteomes" id="UP000628775">
    <property type="component" value="Unassembled WGS sequence"/>
</dbReference>
<dbReference type="PANTHER" id="PTHR48105">
    <property type="entry name" value="THIOREDOXIN REDUCTASE 1-RELATED-RELATED"/>
    <property type="match status" value="1"/>
</dbReference>
<reference evidence="6" key="1">
    <citation type="journal article" date="2014" name="Int. J. Syst. Evol. Microbiol.">
        <title>Complete genome sequence of Corynebacterium casei LMG S-19264T (=DSM 44701T), isolated from a smear-ripened cheese.</title>
        <authorList>
            <consortium name="US DOE Joint Genome Institute (JGI-PGF)"/>
            <person name="Walter F."/>
            <person name="Albersmeier A."/>
            <person name="Kalinowski J."/>
            <person name="Ruckert C."/>
        </authorList>
    </citation>
    <scope>NUCLEOTIDE SEQUENCE</scope>
    <source>
        <strain evidence="6">CGMCC 1.15371</strain>
    </source>
</reference>
<comment type="subunit">
    <text evidence="2">Homodimer.</text>
</comment>
<feature type="domain" description="FAD/NAD(P)-binding" evidence="5">
    <location>
        <begin position="21"/>
        <end position="301"/>
    </location>
</feature>
<dbReference type="PRINTS" id="PR00368">
    <property type="entry name" value="FADPNR"/>
</dbReference>
<comment type="cofactor">
    <cofactor evidence="1">
        <name>FAD</name>
        <dbReference type="ChEBI" id="CHEBI:57692"/>
    </cofactor>
</comment>
<keyword evidence="3" id="KW-0285">Flavoprotein</keyword>
<accession>A0A8J2YBL1</accession>
<dbReference type="Gene3D" id="3.50.50.60">
    <property type="entry name" value="FAD/NAD(P)-binding domain"/>
    <property type="match status" value="2"/>
</dbReference>
<proteinExistence type="predicted"/>
<evidence type="ECO:0000313" key="7">
    <source>
        <dbReference type="Proteomes" id="UP000628775"/>
    </source>
</evidence>
<dbReference type="Pfam" id="PF07992">
    <property type="entry name" value="Pyr_redox_2"/>
    <property type="match status" value="1"/>
</dbReference>
<dbReference type="InterPro" id="IPR023753">
    <property type="entry name" value="FAD/NAD-binding_dom"/>
</dbReference>
<evidence type="ECO:0000313" key="6">
    <source>
        <dbReference type="EMBL" id="GGE33587.1"/>
    </source>
</evidence>
<organism evidence="6 7">
    <name type="scientific">Pullulanibacillus camelliae</name>
    <dbReference type="NCBI Taxonomy" id="1707096"/>
    <lineage>
        <taxon>Bacteria</taxon>
        <taxon>Bacillati</taxon>
        <taxon>Bacillota</taxon>
        <taxon>Bacilli</taxon>
        <taxon>Bacillales</taxon>
        <taxon>Sporolactobacillaceae</taxon>
        <taxon>Pullulanibacillus</taxon>
    </lineage>
</organism>
<evidence type="ECO:0000256" key="1">
    <source>
        <dbReference type="ARBA" id="ARBA00001974"/>
    </source>
</evidence>
<dbReference type="PRINTS" id="PR00469">
    <property type="entry name" value="PNDRDTASEII"/>
</dbReference>
<keyword evidence="4" id="KW-0560">Oxidoreductase</keyword>
<evidence type="ECO:0000256" key="2">
    <source>
        <dbReference type="ARBA" id="ARBA00011738"/>
    </source>
</evidence>
<evidence type="ECO:0000259" key="5">
    <source>
        <dbReference type="Pfam" id="PF07992"/>
    </source>
</evidence>
<comment type="caution">
    <text evidence="6">The sequence shown here is derived from an EMBL/GenBank/DDBJ whole genome shotgun (WGS) entry which is preliminary data.</text>
</comment>
<dbReference type="InterPro" id="IPR036188">
    <property type="entry name" value="FAD/NAD-bd_sf"/>
</dbReference>
<dbReference type="SUPFAM" id="SSF51905">
    <property type="entry name" value="FAD/NAD(P)-binding domain"/>
    <property type="match status" value="1"/>
</dbReference>
<dbReference type="AlphaFoldDB" id="A0A8J2YBL1"/>
<name>A0A8J2YBL1_9BACL</name>
<protein>
    <submittedName>
        <fullName evidence="6">Oxidoreductase</fullName>
    </submittedName>
</protein>
<gene>
    <name evidence="6" type="ORF">GCM10011391_10360</name>
</gene>
<keyword evidence="7" id="KW-1185">Reference proteome</keyword>
<sequence>MGETNTNDESRSEIMNSENHECIIIGGGIAGLQAAIQLGRYQHDVVVIDANDGRSMLCQSYHNVLGWPNGISGQHLREIGQKQAEALGVIFKKEKVINAKKSGNDYMLLTDQGHKYKSSRLLLATGIKDRIPIFSELQPCLGISVYICPDCDGYEIKDRHAIVLGSGNAGAGMALALTYFSEDLVYVNHESEPINEELMAALEEHHILCYHSSIKKVLRSNDQFQGVMLDDGTTLQANHAFVAFGGNQVRSDLARQLGVNLHHNLHIETNGRTKMTNIENIWAAGDVTVHSEQVAIAMGDGLQAAIWIHKSILKERK</sequence>
<reference evidence="6" key="2">
    <citation type="submission" date="2020-09" db="EMBL/GenBank/DDBJ databases">
        <authorList>
            <person name="Sun Q."/>
            <person name="Zhou Y."/>
        </authorList>
    </citation>
    <scope>NUCLEOTIDE SEQUENCE</scope>
    <source>
        <strain evidence="6">CGMCC 1.15371</strain>
    </source>
</reference>
<dbReference type="EMBL" id="BMIR01000003">
    <property type="protein sequence ID" value="GGE33587.1"/>
    <property type="molecule type" value="Genomic_DNA"/>
</dbReference>
<evidence type="ECO:0000256" key="3">
    <source>
        <dbReference type="ARBA" id="ARBA00022630"/>
    </source>
</evidence>